<feature type="domain" description="Gfo/Idh/MocA-like oxidoreductase C-terminal" evidence="2">
    <location>
        <begin position="136"/>
        <end position="336"/>
    </location>
</feature>
<feature type="domain" description="Gfo/Idh/MocA-like oxidoreductase N-terminal" evidence="1">
    <location>
        <begin position="3"/>
        <end position="121"/>
    </location>
</feature>
<evidence type="ECO:0000259" key="2">
    <source>
        <dbReference type="Pfam" id="PF02894"/>
    </source>
</evidence>
<dbReference type="PANTHER" id="PTHR43708">
    <property type="entry name" value="CONSERVED EXPRESSED OXIDOREDUCTASE (EUROFUNG)"/>
    <property type="match status" value="1"/>
</dbReference>
<dbReference type="Pfam" id="PF01408">
    <property type="entry name" value="GFO_IDH_MocA"/>
    <property type="match status" value="1"/>
</dbReference>
<dbReference type="InterPro" id="IPR036291">
    <property type="entry name" value="NAD(P)-bd_dom_sf"/>
</dbReference>
<dbReference type="EMBL" id="JALIGE010000068">
    <property type="protein sequence ID" value="MCS2160382.1"/>
    <property type="molecule type" value="Genomic_DNA"/>
</dbReference>
<dbReference type="SUPFAM" id="SSF51735">
    <property type="entry name" value="NAD(P)-binding Rossmann-fold domains"/>
    <property type="match status" value="1"/>
</dbReference>
<evidence type="ECO:0000313" key="3">
    <source>
        <dbReference type="EMBL" id="MCS2160382.1"/>
    </source>
</evidence>
<dbReference type="InterPro" id="IPR000683">
    <property type="entry name" value="Gfo/Idh/MocA-like_OxRdtase_N"/>
</dbReference>
<accession>A0ABT2DXY2</accession>
<dbReference type="NCBIfam" id="NF007574">
    <property type="entry name" value="PRK10206.1"/>
    <property type="match status" value="1"/>
</dbReference>
<dbReference type="InterPro" id="IPR051317">
    <property type="entry name" value="Gfo/Idh/MocA_oxidoreduct"/>
</dbReference>
<dbReference type="InterPro" id="IPR004104">
    <property type="entry name" value="Gfo/Idh/MocA-like_OxRdtase_C"/>
</dbReference>
<dbReference type="Proteomes" id="UP001205357">
    <property type="component" value="Unassembled WGS sequence"/>
</dbReference>
<dbReference type="Pfam" id="PF02894">
    <property type="entry name" value="GFO_IDH_MocA_C"/>
    <property type="match status" value="1"/>
</dbReference>
<dbReference type="PANTHER" id="PTHR43708:SF7">
    <property type="entry name" value="OXIDOREDUCTASE"/>
    <property type="match status" value="1"/>
</dbReference>
<comment type="caution">
    <text evidence="3">The sequence shown here is derived from an EMBL/GenBank/DDBJ whole genome shotgun (WGS) entry which is preliminary data.</text>
</comment>
<evidence type="ECO:0000313" key="4">
    <source>
        <dbReference type="Proteomes" id="UP001205357"/>
    </source>
</evidence>
<dbReference type="Gene3D" id="3.40.50.720">
    <property type="entry name" value="NAD(P)-binding Rossmann-like Domain"/>
    <property type="match status" value="1"/>
</dbReference>
<protein>
    <submittedName>
        <fullName evidence="3">Oxidoreductase</fullName>
    </submittedName>
</protein>
<gene>
    <name evidence="3" type="ORF">MUU47_04430</name>
</gene>
<organism evidence="3 4">
    <name type="scientific">Scandinavium hiltneri</name>
    <dbReference type="NCBI Taxonomy" id="2926519"/>
    <lineage>
        <taxon>Bacteria</taxon>
        <taxon>Pseudomonadati</taxon>
        <taxon>Pseudomonadota</taxon>
        <taxon>Gammaproteobacteria</taxon>
        <taxon>Enterobacterales</taxon>
        <taxon>Enterobacteriaceae</taxon>
        <taxon>Scandinavium</taxon>
    </lineage>
</organism>
<evidence type="ECO:0000259" key="1">
    <source>
        <dbReference type="Pfam" id="PF01408"/>
    </source>
</evidence>
<sequence>MMINTAYIGFGKSASRYHLPYVLKRKDKFNVKRIFNRHRKPETETAALYQGIEFTSSLEDILQDESIALVVVCTPPDSHFHYARQCLEHGKNVLVEKPFTTTLEEAKTLFELARSKGLTVSPFQNRRFDSCFLTMKQAIDSGKLGELIEIESHFDYFRPQTEAQPDSHFNGAFYGLGVHTLDQMISLLGRPRQVSYHLRSLRNPANPDDTFETQLYYGHCKAIVKTSHLVKIDYPKFIVHGSRGSFIRYGIDKQEASLKAGVMPGDAGFGADEQMSLLEYENEQGEIVCERLPAVPGDYGRVYDALYETLTLGTANYVSEEEALTNLEILETAFRQPSPATVTLD</sequence>
<keyword evidence="4" id="KW-1185">Reference proteome</keyword>
<dbReference type="Gene3D" id="3.30.360.10">
    <property type="entry name" value="Dihydrodipicolinate Reductase, domain 2"/>
    <property type="match status" value="1"/>
</dbReference>
<dbReference type="RefSeq" id="WP_258986949.1">
    <property type="nucleotide sequence ID" value="NZ_JALIGE010000068.1"/>
</dbReference>
<name>A0ABT2DXY2_9ENTR</name>
<reference evidence="3 4" key="1">
    <citation type="submission" date="2022-04" db="EMBL/GenBank/DDBJ databases">
        <title>Proposal of a three novel species of Scandinavium, Scandinavium hiltneri, Scandinavium manionii, Scandinavium tedordense.</title>
        <authorList>
            <person name="Maddock D.W."/>
            <person name="Brady C.L."/>
            <person name="Denman S."/>
            <person name="Arnold D."/>
        </authorList>
    </citation>
    <scope>NUCLEOTIDE SEQUENCE [LARGE SCALE GENOMIC DNA]</scope>
    <source>
        <strain evidence="3 4">H11S7</strain>
    </source>
</reference>
<proteinExistence type="predicted"/>